<gene>
    <name evidence="1" type="ORF">ABID44_000356</name>
</gene>
<protein>
    <submittedName>
        <fullName evidence="1">O-methyltransferase YrrM</fullName>
    </submittedName>
</protein>
<comment type="caution">
    <text evidence="1">The sequence shown here is derived from an EMBL/GenBank/DDBJ whole genome shotgun (WGS) entry which is preliminary data.</text>
</comment>
<dbReference type="EMBL" id="JBEPMN010000001">
    <property type="protein sequence ID" value="MET3660056.1"/>
    <property type="molecule type" value="Genomic_DNA"/>
</dbReference>
<name>A0ABV2KG43_9HYPH</name>
<dbReference type="SUPFAM" id="SSF53335">
    <property type="entry name" value="S-adenosyl-L-methionine-dependent methyltransferases"/>
    <property type="match status" value="1"/>
</dbReference>
<accession>A0ABV2KG43</accession>
<reference evidence="1 2" key="1">
    <citation type="submission" date="2024-06" db="EMBL/GenBank/DDBJ databases">
        <title>Genomic Encyclopedia of Type Strains, Phase IV (KMG-IV): sequencing the most valuable type-strain genomes for metagenomic binning, comparative biology and taxonomic classification.</title>
        <authorList>
            <person name="Goeker M."/>
        </authorList>
    </citation>
    <scope>NUCLEOTIDE SEQUENCE [LARGE SCALE GENOMIC DNA]</scope>
    <source>
        <strain evidence="1 2">DSM 19730</strain>
    </source>
</reference>
<organism evidence="1 2">
    <name type="scientific">Aquamicrobium ahrensii</name>
    <dbReference type="NCBI Taxonomy" id="469551"/>
    <lineage>
        <taxon>Bacteria</taxon>
        <taxon>Pseudomonadati</taxon>
        <taxon>Pseudomonadota</taxon>
        <taxon>Alphaproteobacteria</taxon>
        <taxon>Hyphomicrobiales</taxon>
        <taxon>Phyllobacteriaceae</taxon>
        <taxon>Aquamicrobium</taxon>
    </lineage>
</organism>
<evidence type="ECO:0000313" key="2">
    <source>
        <dbReference type="Proteomes" id="UP001549143"/>
    </source>
</evidence>
<dbReference type="Gene3D" id="3.40.50.150">
    <property type="entry name" value="Vaccinia Virus protein VP39"/>
    <property type="match status" value="1"/>
</dbReference>
<dbReference type="Pfam" id="PF13578">
    <property type="entry name" value="Methyltransf_24"/>
    <property type="match status" value="1"/>
</dbReference>
<dbReference type="RefSeq" id="WP_354149967.1">
    <property type="nucleotide sequence ID" value="NZ_JBEPMN010000001.1"/>
</dbReference>
<sequence length="257" mass="28924">MTIRRRRRREIEQFRLARDIDAAVLDLPKFVDRRLKHIARDLRHLDRRLYQQVVSYIDLRLRAGFEVPIPPLRGHAISPDTAIFMDDILKALRPKAILELGSGFSSALLARHCAEYGGTLTSVDHLQEFGDLAAGYVSAWGAQDFFDLIIVDVIEQPLESGEHTLFYDLAPVAAKGIKFDFAFLDGPPKYVSEKVRGGFLPLFKDVLSPGCTILVDDYYRPGEMEMVAGWAADGLVEIQQENTALEKHAAVLKFVGR</sequence>
<dbReference type="Proteomes" id="UP001549143">
    <property type="component" value="Unassembled WGS sequence"/>
</dbReference>
<proteinExistence type="predicted"/>
<keyword evidence="2" id="KW-1185">Reference proteome</keyword>
<evidence type="ECO:0000313" key="1">
    <source>
        <dbReference type="EMBL" id="MET3660056.1"/>
    </source>
</evidence>
<dbReference type="InterPro" id="IPR029063">
    <property type="entry name" value="SAM-dependent_MTases_sf"/>
</dbReference>